<keyword evidence="3 7" id="KW-1133">Transmembrane helix</keyword>
<feature type="compositionally biased region" description="Polar residues" evidence="6">
    <location>
        <begin position="286"/>
        <end position="295"/>
    </location>
</feature>
<evidence type="ECO:0000259" key="8">
    <source>
        <dbReference type="Pfam" id="PF20684"/>
    </source>
</evidence>
<feature type="transmembrane region" description="Helical" evidence="7">
    <location>
        <begin position="51"/>
        <end position="73"/>
    </location>
</feature>
<dbReference type="AlphaFoldDB" id="A0A225B0G3"/>
<feature type="region of interest" description="Disordered" evidence="6">
    <location>
        <begin position="285"/>
        <end position="305"/>
    </location>
</feature>
<dbReference type="GeneID" id="31000066"/>
<dbReference type="RefSeq" id="XP_020124315.1">
    <property type="nucleotide sequence ID" value="XM_020260104.1"/>
</dbReference>
<evidence type="ECO:0000256" key="3">
    <source>
        <dbReference type="ARBA" id="ARBA00022989"/>
    </source>
</evidence>
<evidence type="ECO:0000256" key="5">
    <source>
        <dbReference type="ARBA" id="ARBA00038359"/>
    </source>
</evidence>
<dbReference type="InterPro" id="IPR049326">
    <property type="entry name" value="Rhodopsin_dom_fungi"/>
</dbReference>
<sequence>MSTQDVHIVPLAPRAVEAISASVILMVLAIGLFVARFYTRRNINAVQSSDWMVLVSLLLSIAFVGIFVAEVTTGMGLHDDDVPLGTSIFQKKLFWISIPFYNAAMITAKASIIIQYFHVFPTRKMRIVCLVMAAIMILCGTWMVFSAIFNCIPVAKFWNADLPGHCLRDKFLWFSNASLNIFTDMAILVIPIPALTSLGLPVRQKVGLCCLFALGSFICRLQSLKALVDSDDHSYHSLAVSMWSAVECNTGIICACLPTLRPAVTRIWPSLSFIFPDVSIDRQPEPSITDQTSLTRRGGGGGHTNMRMNFASREIEASRESASKYSVNGGMPQYQQFMNPRVAPMPGNAFAQNLMRKGSFF</sequence>
<dbReference type="OrthoDB" id="444631at2759"/>
<dbReference type="Proteomes" id="UP000214365">
    <property type="component" value="Unassembled WGS sequence"/>
</dbReference>
<evidence type="ECO:0000256" key="1">
    <source>
        <dbReference type="ARBA" id="ARBA00004141"/>
    </source>
</evidence>
<keyword evidence="2 7" id="KW-0812">Transmembrane</keyword>
<feature type="transmembrane region" description="Helical" evidence="7">
    <location>
        <begin position="93"/>
        <end position="117"/>
    </location>
</feature>
<dbReference type="PANTHER" id="PTHR33048">
    <property type="entry name" value="PTH11-LIKE INTEGRAL MEMBRANE PROTEIN (AFU_ORTHOLOGUE AFUA_5G11245)"/>
    <property type="match status" value="1"/>
</dbReference>
<proteinExistence type="inferred from homology"/>
<comment type="subcellular location">
    <subcellularLocation>
        <location evidence="1">Membrane</location>
        <topology evidence="1">Multi-pass membrane protein</topology>
    </subcellularLocation>
</comment>
<name>A0A225B0G3_TALAT</name>
<dbReference type="InterPro" id="IPR052337">
    <property type="entry name" value="SAT4-like"/>
</dbReference>
<dbReference type="EMBL" id="LFMY01000001">
    <property type="protein sequence ID" value="OKL64194.1"/>
    <property type="molecule type" value="Genomic_DNA"/>
</dbReference>
<evidence type="ECO:0000256" key="4">
    <source>
        <dbReference type="ARBA" id="ARBA00023136"/>
    </source>
</evidence>
<evidence type="ECO:0000256" key="2">
    <source>
        <dbReference type="ARBA" id="ARBA00022692"/>
    </source>
</evidence>
<evidence type="ECO:0000256" key="7">
    <source>
        <dbReference type="SAM" id="Phobius"/>
    </source>
</evidence>
<evidence type="ECO:0000313" key="9">
    <source>
        <dbReference type="EMBL" id="OKL64194.1"/>
    </source>
</evidence>
<dbReference type="GO" id="GO:0016020">
    <property type="term" value="C:membrane"/>
    <property type="evidence" value="ECO:0007669"/>
    <property type="project" value="UniProtKB-SubCell"/>
</dbReference>
<feature type="transmembrane region" description="Helical" evidence="7">
    <location>
        <begin position="129"/>
        <end position="152"/>
    </location>
</feature>
<feature type="transmembrane region" description="Helical" evidence="7">
    <location>
        <begin position="172"/>
        <end position="195"/>
    </location>
</feature>
<evidence type="ECO:0000256" key="6">
    <source>
        <dbReference type="SAM" id="MobiDB-lite"/>
    </source>
</evidence>
<accession>A0A225B0G3</accession>
<evidence type="ECO:0000313" key="10">
    <source>
        <dbReference type="Proteomes" id="UP000214365"/>
    </source>
</evidence>
<reference evidence="9 10" key="1">
    <citation type="submission" date="2015-06" db="EMBL/GenBank/DDBJ databases">
        <title>Talaromyces atroroseus IBT 11181 draft genome.</title>
        <authorList>
            <person name="Rasmussen K.B."/>
            <person name="Rasmussen S."/>
            <person name="Petersen B."/>
            <person name="Sicheritz-Ponten T."/>
            <person name="Mortensen U.H."/>
            <person name="Thrane U."/>
        </authorList>
    </citation>
    <scope>NUCLEOTIDE SEQUENCE [LARGE SCALE GENOMIC DNA]</scope>
    <source>
        <strain evidence="9 10">IBT 11181</strain>
    </source>
</reference>
<feature type="transmembrane region" description="Helical" evidence="7">
    <location>
        <begin position="18"/>
        <end position="39"/>
    </location>
</feature>
<comment type="caution">
    <text evidence="9">The sequence shown here is derived from an EMBL/GenBank/DDBJ whole genome shotgun (WGS) entry which is preliminary data.</text>
</comment>
<comment type="similarity">
    <text evidence="5">Belongs to the SAT4 family.</text>
</comment>
<protein>
    <recommendedName>
        <fullName evidence="8">Rhodopsin domain-containing protein</fullName>
    </recommendedName>
</protein>
<keyword evidence="10" id="KW-1185">Reference proteome</keyword>
<feature type="domain" description="Rhodopsin" evidence="8">
    <location>
        <begin position="35"/>
        <end position="265"/>
    </location>
</feature>
<gene>
    <name evidence="9" type="ORF">UA08_00311</name>
</gene>
<dbReference type="PANTHER" id="PTHR33048:SF132">
    <property type="entry name" value="MEMBRANE PROTEIN, PUTATIVE (AFU_ORTHOLOGUE AFUA_6G07820)-RELATED"/>
    <property type="match status" value="1"/>
</dbReference>
<dbReference type="Pfam" id="PF20684">
    <property type="entry name" value="Fung_rhodopsin"/>
    <property type="match status" value="1"/>
</dbReference>
<keyword evidence="4 7" id="KW-0472">Membrane</keyword>
<organism evidence="9 10">
    <name type="scientific">Talaromyces atroroseus</name>
    <dbReference type="NCBI Taxonomy" id="1441469"/>
    <lineage>
        <taxon>Eukaryota</taxon>
        <taxon>Fungi</taxon>
        <taxon>Dikarya</taxon>
        <taxon>Ascomycota</taxon>
        <taxon>Pezizomycotina</taxon>
        <taxon>Eurotiomycetes</taxon>
        <taxon>Eurotiomycetidae</taxon>
        <taxon>Eurotiales</taxon>
        <taxon>Trichocomaceae</taxon>
        <taxon>Talaromyces</taxon>
        <taxon>Talaromyces sect. Trachyspermi</taxon>
    </lineage>
</organism>